<protein>
    <submittedName>
        <fullName evidence="3">Uncharacterized protein</fullName>
    </submittedName>
</protein>
<dbReference type="AlphaFoldDB" id="A0AA36NJJ8"/>
<keyword evidence="4" id="KW-1185">Reference proteome</keyword>
<feature type="coiled-coil region" evidence="1">
    <location>
        <begin position="119"/>
        <end position="171"/>
    </location>
</feature>
<name>A0AA36NJJ8_9DINO</name>
<sequence>MALPRRPDVCQSPCALSVTGSSRGRMKFLLGVLPCAALAGLSQHGSPVTRVVNMLKELDGQLEADGEAEKDLFQKYTCWAESTVTEKTSAVETAKQRISALSTYIADVEAGKITFTSDKEDLEQDLARIRSELTNITAERAEEHKTFEVNKADMEKAIAGLKEVMTSLKATSLGKKSALLSLRGGAVERVAQAHRLQEGLAAGDRYLSKSNRQFLHRLFTAKALSTESGAVQARGVVEQLAKVESSIEDDLSQDVKSEATADDSFKKMSTLKEEEKETAAALLAKLEKEHAARGQAIANSKEELESLKAQVEADEKLIPEVQTALEDKKSQFDERSSYRLGELKAIGEAVSMLTDDANRDLFASSFSFLQLSSVSASARKALSTAYKASQDQRVFALDMLLRTQDASEGGFDQVVAKIEDMITLLKKEDADELKKKDSCLANKKTDEASKKASERSLEDLETSISFSKGKLEEIANQMQVKKDEIAAVESQLAKALEVRDAEKAEFTKAANEDKAAIELLKQAGKKISDFYASKASLAQKTAAELSGAPKTWEGAYGGAGSQSTGVVHTMEVLAGDLQKEMEVGAKEEAEAEALYKDAKADLESQKSGLESALDQLAKEKGEAESAKEDAAGDKKMQSETIAALVQKMKDVEPECDYYVANFEKRSANRMTEVKGLAQAKAILEGSLA</sequence>
<evidence type="ECO:0000313" key="4">
    <source>
        <dbReference type="Proteomes" id="UP001178507"/>
    </source>
</evidence>
<organism evidence="3 4">
    <name type="scientific">Effrenium voratum</name>
    <dbReference type="NCBI Taxonomy" id="2562239"/>
    <lineage>
        <taxon>Eukaryota</taxon>
        <taxon>Sar</taxon>
        <taxon>Alveolata</taxon>
        <taxon>Dinophyceae</taxon>
        <taxon>Suessiales</taxon>
        <taxon>Symbiodiniaceae</taxon>
        <taxon>Effrenium</taxon>
    </lineage>
</organism>
<evidence type="ECO:0000256" key="1">
    <source>
        <dbReference type="SAM" id="Coils"/>
    </source>
</evidence>
<comment type="caution">
    <text evidence="3">The sequence shown here is derived from an EMBL/GenBank/DDBJ whole genome shotgun (WGS) entry which is preliminary data.</text>
</comment>
<feature type="region of interest" description="Disordered" evidence="2">
    <location>
        <begin position="610"/>
        <end position="636"/>
    </location>
</feature>
<proteinExistence type="predicted"/>
<keyword evidence="1" id="KW-0175">Coiled coil</keyword>
<gene>
    <name evidence="3" type="ORF">EVOR1521_LOCUS30647</name>
</gene>
<dbReference type="Proteomes" id="UP001178507">
    <property type="component" value="Unassembled WGS sequence"/>
</dbReference>
<feature type="coiled-coil region" evidence="1">
    <location>
        <begin position="269"/>
        <end position="317"/>
    </location>
</feature>
<reference evidence="3" key="1">
    <citation type="submission" date="2023-08" db="EMBL/GenBank/DDBJ databases">
        <authorList>
            <person name="Chen Y."/>
            <person name="Shah S."/>
            <person name="Dougan E. K."/>
            <person name="Thang M."/>
            <person name="Chan C."/>
        </authorList>
    </citation>
    <scope>NUCLEOTIDE SEQUENCE</scope>
</reference>
<dbReference type="EMBL" id="CAUJNA010003774">
    <property type="protein sequence ID" value="CAJ1409594.1"/>
    <property type="molecule type" value="Genomic_DNA"/>
</dbReference>
<feature type="compositionally biased region" description="Basic and acidic residues" evidence="2">
    <location>
        <begin position="616"/>
        <end position="636"/>
    </location>
</feature>
<accession>A0AA36NJJ8</accession>
<evidence type="ECO:0000256" key="2">
    <source>
        <dbReference type="SAM" id="MobiDB-lite"/>
    </source>
</evidence>
<feature type="coiled-coil region" evidence="1">
    <location>
        <begin position="457"/>
        <end position="505"/>
    </location>
</feature>
<evidence type="ECO:0000313" key="3">
    <source>
        <dbReference type="EMBL" id="CAJ1409594.1"/>
    </source>
</evidence>